<dbReference type="Pfam" id="PF08240">
    <property type="entry name" value="ADH_N"/>
    <property type="match status" value="1"/>
</dbReference>
<dbReference type="Pfam" id="PF13602">
    <property type="entry name" value="ADH_zinc_N_2"/>
    <property type="match status" value="1"/>
</dbReference>
<dbReference type="Gene3D" id="3.90.180.10">
    <property type="entry name" value="Medium-chain alcohol dehydrogenases, catalytic domain"/>
    <property type="match status" value="1"/>
</dbReference>
<gene>
    <name evidence="2" type="ORF">GCM10009765_60730</name>
</gene>
<dbReference type="PANTHER" id="PTHR11695">
    <property type="entry name" value="ALCOHOL DEHYDROGENASE RELATED"/>
    <property type="match status" value="1"/>
</dbReference>
<sequence length="335" mass="35557">MRAYVFTGYGDSSAMELREVDAPSPGPGQVQIQVRAAGLNPIDYKTRQGSVRLINRLVFPAVAGNELAGVVSAVGSGVSRFSTGDRVYARVDKSQMGAFAEYAVVAEDLLAAMPSSLTFEQAAGVPLAGLTALQALRDELAVAKGSKIFISGGAGGVGTFAIQLAKWLGAEVATTASVRGAELTKRLGADVIVDYTTEKFDDLLHGYDGAFELIGGETLDRAFRILKPGAKIVSVAGRPEPATARLDLKAGILLTALFWAISIGTRRKARRRGITYRYLLMHPSGDDLTLLAGLLDSGKLEVVLDRTFAFQDIAEAMTYLESGRAKGKIVVTLEK</sequence>
<dbReference type="PANTHER" id="PTHR11695:SF294">
    <property type="entry name" value="RETICULON-4-INTERACTING PROTEIN 1, MITOCHONDRIAL"/>
    <property type="match status" value="1"/>
</dbReference>
<dbReference type="InterPro" id="IPR013154">
    <property type="entry name" value="ADH-like_N"/>
</dbReference>
<organism evidence="2 3">
    <name type="scientific">Fodinicola feengrottensis</name>
    <dbReference type="NCBI Taxonomy" id="435914"/>
    <lineage>
        <taxon>Bacteria</taxon>
        <taxon>Bacillati</taxon>
        <taxon>Actinomycetota</taxon>
        <taxon>Actinomycetes</taxon>
        <taxon>Mycobacteriales</taxon>
        <taxon>Fodinicola</taxon>
    </lineage>
</organism>
<evidence type="ECO:0000313" key="3">
    <source>
        <dbReference type="Proteomes" id="UP001500618"/>
    </source>
</evidence>
<dbReference type="SUPFAM" id="SSF51735">
    <property type="entry name" value="NAD(P)-binding Rossmann-fold domains"/>
    <property type="match status" value="1"/>
</dbReference>
<keyword evidence="3" id="KW-1185">Reference proteome</keyword>
<accession>A0ABN2IDW6</accession>
<reference evidence="2 3" key="1">
    <citation type="journal article" date="2019" name="Int. J. Syst. Evol. Microbiol.">
        <title>The Global Catalogue of Microorganisms (GCM) 10K type strain sequencing project: providing services to taxonomists for standard genome sequencing and annotation.</title>
        <authorList>
            <consortium name="The Broad Institute Genomics Platform"/>
            <consortium name="The Broad Institute Genome Sequencing Center for Infectious Disease"/>
            <person name="Wu L."/>
            <person name="Ma J."/>
        </authorList>
    </citation>
    <scope>NUCLEOTIDE SEQUENCE [LARGE SCALE GENOMIC DNA]</scope>
    <source>
        <strain evidence="2 3">JCM 14718</strain>
    </source>
</reference>
<dbReference type="InterPro" id="IPR020843">
    <property type="entry name" value="ER"/>
</dbReference>
<name>A0ABN2IDW6_9ACTN</name>
<evidence type="ECO:0000313" key="2">
    <source>
        <dbReference type="EMBL" id="GAA1703242.1"/>
    </source>
</evidence>
<dbReference type="SUPFAM" id="SSF50129">
    <property type="entry name" value="GroES-like"/>
    <property type="match status" value="1"/>
</dbReference>
<protein>
    <submittedName>
        <fullName evidence="2">NADP-dependent oxidoreductase</fullName>
    </submittedName>
</protein>
<dbReference type="Proteomes" id="UP001500618">
    <property type="component" value="Unassembled WGS sequence"/>
</dbReference>
<evidence type="ECO:0000259" key="1">
    <source>
        <dbReference type="SMART" id="SM00829"/>
    </source>
</evidence>
<comment type="caution">
    <text evidence="2">The sequence shown here is derived from an EMBL/GenBank/DDBJ whole genome shotgun (WGS) entry which is preliminary data.</text>
</comment>
<proteinExistence type="predicted"/>
<dbReference type="EMBL" id="BAAANY010000027">
    <property type="protein sequence ID" value="GAA1703242.1"/>
    <property type="molecule type" value="Genomic_DNA"/>
</dbReference>
<dbReference type="Gene3D" id="3.40.50.720">
    <property type="entry name" value="NAD(P)-binding Rossmann-like Domain"/>
    <property type="match status" value="1"/>
</dbReference>
<dbReference type="InterPro" id="IPR011032">
    <property type="entry name" value="GroES-like_sf"/>
</dbReference>
<dbReference type="SMART" id="SM00829">
    <property type="entry name" value="PKS_ER"/>
    <property type="match status" value="1"/>
</dbReference>
<feature type="domain" description="Enoyl reductase (ER)" evidence="1">
    <location>
        <begin position="10"/>
        <end position="331"/>
    </location>
</feature>
<dbReference type="InterPro" id="IPR050700">
    <property type="entry name" value="YIM1/Zinc_Alcohol_DH_Fams"/>
</dbReference>
<dbReference type="CDD" id="cd05289">
    <property type="entry name" value="MDR_like_2"/>
    <property type="match status" value="1"/>
</dbReference>
<dbReference type="RefSeq" id="WP_163567026.1">
    <property type="nucleotide sequence ID" value="NZ_BAAANY010000027.1"/>
</dbReference>
<dbReference type="InterPro" id="IPR036291">
    <property type="entry name" value="NAD(P)-bd_dom_sf"/>
</dbReference>